<dbReference type="PANTHER" id="PTHR33630">
    <property type="entry name" value="CUTINASE RV1984C-RELATED-RELATED"/>
    <property type="match status" value="1"/>
</dbReference>
<sequence length="818" mass="86215">MRDAFLDGVDGRRTTTVETLPYPAAAMSVLADDFRQLIDLGLPGTSDWSYFRSIETGAQVLRERLSTARRTCPDQKWALIGYSQGAMVISEVLPEFPDPQLYAGVMLVANPSRSAGDRQDNIGTAMPGNGLSSWVPPAGLGYDAVPHALAGVTTDLCASQDLVCDTARLFANLAAPVTGVPWEPIVGIAALVEYGTAVHTAYDVPELSALAGPAIERASRFVVPEHRTVTVLACGPSGDVSAAVPVKALSTAGAAAQRRTVEPALLTGALSGATFTEHGFTRGPYRLDLADDGRLTGTLPAGRWELVTTATTGLEPPRTIRVVVHVDTAGTCGGVDGYVTDRDGEPVEGAEVWLERTTDGWDGESDRRLAMDRTDSDGYYAIVGSYDGEYLLFFSDGPPTAQTWEQSQAEGYVDLFDQYHSTQALSNDSASPSRATPVHVGGPLARTDQALSRASSVHVYAYDGASGRALEGIAVSEYGWGAVTRADGWAFHTGRWSYGGCRSYFDTARVYVEMAGYDPRRPAESSVRMVRGSSVTGTVRDERGRPVPGAMVHLSRERSWDPAAPDTDWGGGTGCYSGLGTSESRQAVTDANGRYRIGALYGGVNPYLLHADLGTTILSAAPVTLPPARTGYQDVEVDLGFATLTAATPTVSGTAKVGVRLTAKRGTWTTGTSFAYQWSVNGKAVAGATGTTFTPRAADVGRTVTVRVTGTKPGYVTATRTSKATAAVVKGTLTTARPTVTGTPKVGARLTAYRGTWTAGTTFSYRWYANGKAISGASSTTYTLKASDRGKVITVKVTGSKPGYVTATTTSKATAAVR</sequence>
<accession>A0A4Y3KFX9</accession>
<evidence type="ECO:0000313" key="6">
    <source>
        <dbReference type="Proteomes" id="UP000315842"/>
    </source>
</evidence>
<protein>
    <recommendedName>
        <fullName evidence="7">Cutinase</fullName>
    </recommendedName>
</protein>
<dbReference type="InterPro" id="IPR029058">
    <property type="entry name" value="AB_hydrolase_fold"/>
</dbReference>
<organism evidence="5 6">
    <name type="scientific">Cellulomonas uda</name>
    <dbReference type="NCBI Taxonomy" id="1714"/>
    <lineage>
        <taxon>Bacteria</taxon>
        <taxon>Bacillati</taxon>
        <taxon>Actinomycetota</taxon>
        <taxon>Actinomycetes</taxon>
        <taxon>Micrococcales</taxon>
        <taxon>Cellulomonadaceae</taxon>
        <taxon>Cellulomonas</taxon>
    </lineage>
</organism>
<keyword evidence="6" id="KW-1185">Reference proteome</keyword>
<dbReference type="InterPro" id="IPR008969">
    <property type="entry name" value="CarboxyPept-like_regulatory"/>
</dbReference>
<dbReference type="SMART" id="SM01110">
    <property type="entry name" value="Cutinase"/>
    <property type="match status" value="1"/>
</dbReference>
<name>A0A4Y3KFX9_CELUD</name>
<proteinExistence type="inferred from homology"/>
<evidence type="ECO:0000256" key="2">
    <source>
        <dbReference type="ARBA" id="ARBA00022487"/>
    </source>
</evidence>
<evidence type="ECO:0000313" key="5">
    <source>
        <dbReference type="EMBL" id="GEA81975.1"/>
    </source>
</evidence>
<evidence type="ECO:0000256" key="4">
    <source>
        <dbReference type="ARBA" id="ARBA00023157"/>
    </source>
</evidence>
<evidence type="ECO:0000256" key="3">
    <source>
        <dbReference type="ARBA" id="ARBA00022801"/>
    </source>
</evidence>
<dbReference type="GO" id="GO:0052689">
    <property type="term" value="F:carboxylic ester hydrolase activity"/>
    <property type="evidence" value="ECO:0007669"/>
    <property type="project" value="UniProtKB-KW"/>
</dbReference>
<comment type="similarity">
    <text evidence="1">Belongs to the cutinase family.</text>
</comment>
<comment type="caution">
    <text evidence="5">The sequence shown here is derived from an EMBL/GenBank/DDBJ whole genome shotgun (WGS) entry which is preliminary data.</text>
</comment>
<keyword evidence="2" id="KW-0719">Serine esterase</keyword>
<dbReference type="PANTHER" id="PTHR33630:SF9">
    <property type="entry name" value="CUTINASE 4"/>
    <property type="match status" value="1"/>
</dbReference>
<gene>
    <name evidence="5" type="ORF">CUD01_24190</name>
</gene>
<keyword evidence="3" id="KW-0378">Hydrolase</keyword>
<evidence type="ECO:0008006" key="7">
    <source>
        <dbReference type="Google" id="ProtNLM"/>
    </source>
</evidence>
<keyword evidence="4" id="KW-1015">Disulfide bond</keyword>
<dbReference type="InterPro" id="IPR000675">
    <property type="entry name" value="Cutinase/axe"/>
</dbReference>
<dbReference type="SUPFAM" id="SSF49464">
    <property type="entry name" value="Carboxypeptidase regulatory domain-like"/>
    <property type="match status" value="2"/>
</dbReference>
<evidence type="ECO:0000256" key="1">
    <source>
        <dbReference type="ARBA" id="ARBA00007534"/>
    </source>
</evidence>
<dbReference type="Pfam" id="PF01083">
    <property type="entry name" value="Cutinase"/>
    <property type="match status" value="1"/>
</dbReference>
<dbReference type="Gene3D" id="2.60.40.1120">
    <property type="entry name" value="Carboxypeptidase-like, regulatory domain"/>
    <property type="match status" value="1"/>
</dbReference>
<dbReference type="Gene3D" id="3.40.50.1820">
    <property type="entry name" value="alpha/beta hydrolase"/>
    <property type="match status" value="1"/>
</dbReference>
<reference evidence="5 6" key="1">
    <citation type="submission" date="2019-06" db="EMBL/GenBank/DDBJ databases">
        <title>Whole genome shotgun sequence of Cellulomonas uda NBRC 3747.</title>
        <authorList>
            <person name="Hosoyama A."/>
            <person name="Uohara A."/>
            <person name="Ohji S."/>
            <person name="Ichikawa N."/>
        </authorList>
    </citation>
    <scope>NUCLEOTIDE SEQUENCE [LARGE SCALE GENOMIC DNA]</scope>
    <source>
        <strain evidence="5 6">NBRC 3747</strain>
    </source>
</reference>
<dbReference type="EMBL" id="BJLP01000043">
    <property type="protein sequence ID" value="GEA81975.1"/>
    <property type="molecule type" value="Genomic_DNA"/>
</dbReference>
<dbReference type="AlphaFoldDB" id="A0A4Y3KFX9"/>
<dbReference type="Proteomes" id="UP000315842">
    <property type="component" value="Unassembled WGS sequence"/>
</dbReference>
<dbReference type="SUPFAM" id="SSF53474">
    <property type="entry name" value="alpha/beta-Hydrolases"/>
    <property type="match status" value="1"/>
</dbReference>
<dbReference type="Gene3D" id="2.60.40.2700">
    <property type="match status" value="2"/>
</dbReference>